<dbReference type="RefSeq" id="WP_136137804.1">
    <property type="nucleotide sequence ID" value="NZ_SDGV01000031.1"/>
</dbReference>
<dbReference type="AlphaFoldDB" id="A0A4S3AZP2"/>
<sequence length="216" mass="25343">MKINFPLLDDPIEIENATVVVVEEQSLFAKLIKQFYQFSEKEQLKVYDDSFKSLKSTELLVITDILGFDVNAPSVVKLIYADLEDQLNEKPEVKTNIEQMANKITEMINLELLSHELDLESDEITILELFKALGIKIETQSDTIYEKIYEILQIFKYLSRKKLLVFINVCSYFSIDEFIELKHYIAMANIDVLFLEPRKFFNIQQYVIDSNFYLSH</sequence>
<proteinExistence type="predicted"/>
<dbReference type="EMBL" id="SDGV01000031">
    <property type="protein sequence ID" value="THB60274.1"/>
    <property type="molecule type" value="Genomic_DNA"/>
</dbReference>
<dbReference type="InterPro" id="IPR038600">
    <property type="entry name" value="Csn2_sf"/>
</dbReference>
<dbReference type="Proteomes" id="UP000310506">
    <property type="component" value="Unassembled WGS sequence"/>
</dbReference>
<evidence type="ECO:0000313" key="1">
    <source>
        <dbReference type="EMBL" id="THB60274.1"/>
    </source>
</evidence>
<dbReference type="Gene3D" id="3.40.50.11940">
    <property type="match status" value="2"/>
</dbReference>
<comment type="caution">
    <text evidence="1">The sequence shown here is derived from an EMBL/GenBank/DDBJ whole genome shotgun (WGS) entry which is preliminary data.</text>
</comment>
<evidence type="ECO:0000313" key="2">
    <source>
        <dbReference type="Proteomes" id="UP000310506"/>
    </source>
</evidence>
<accession>A0A4S3AZP2</accession>
<protein>
    <submittedName>
        <fullName evidence="1">Type II-A CRISPR-associated protein Csn2</fullName>
    </submittedName>
</protein>
<dbReference type="InterPro" id="IPR010146">
    <property type="entry name" value="CRISPR-assoc_prot_Csn2-typ"/>
</dbReference>
<organism evidence="1 2">
    <name type="scientific">Vagococcus silagei</name>
    <dbReference type="NCBI Taxonomy" id="2508885"/>
    <lineage>
        <taxon>Bacteria</taxon>
        <taxon>Bacillati</taxon>
        <taxon>Bacillota</taxon>
        <taxon>Bacilli</taxon>
        <taxon>Lactobacillales</taxon>
        <taxon>Enterococcaceae</taxon>
        <taxon>Vagococcus</taxon>
    </lineage>
</organism>
<dbReference type="OrthoDB" id="2365673at2"/>
<reference evidence="1 2" key="1">
    <citation type="submission" date="2019-01" db="EMBL/GenBank/DDBJ databases">
        <title>Vagococcus silagei sp. nov. isolated from brewer's grain.</title>
        <authorList>
            <person name="Guu J.-R."/>
        </authorList>
    </citation>
    <scope>NUCLEOTIDE SEQUENCE [LARGE SCALE GENOMIC DNA]</scope>
    <source>
        <strain evidence="1 2">2B-2</strain>
    </source>
</reference>
<dbReference type="Pfam" id="PF09711">
    <property type="entry name" value="Cas_Csn2"/>
    <property type="match status" value="1"/>
</dbReference>
<name>A0A4S3AZP2_9ENTE</name>
<keyword evidence="2" id="KW-1185">Reference proteome</keyword>
<gene>
    <name evidence="1" type="primary">csn2</name>
    <name evidence="1" type="ORF">ESZ54_11465</name>
</gene>
<dbReference type="NCBIfam" id="TIGR01866">
    <property type="entry name" value="cas_Csn2"/>
    <property type="match status" value="1"/>
</dbReference>